<accession>A0ACB9XX11</accession>
<gene>
    <name evidence="1" type="ORF">KUCAC02_000957</name>
</gene>
<evidence type="ECO:0000313" key="2">
    <source>
        <dbReference type="Proteomes" id="UP001057452"/>
    </source>
</evidence>
<proteinExistence type="predicted"/>
<dbReference type="EMBL" id="CM043786">
    <property type="protein sequence ID" value="KAI4831415.1"/>
    <property type="molecule type" value="Genomic_DNA"/>
</dbReference>
<organism evidence="1 2">
    <name type="scientific">Chaenocephalus aceratus</name>
    <name type="common">Blackfin icefish</name>
    <name type="synonym">Chaenichthys aceratus</name>
    <dbReference type="NCBI Taxonomy" id="36190"/>
    <lineage>
        <taxon>Eukaryota</taxon>
        <taxon>Metazoa</taxon>
        <taxon>Chordata</taxon>
        <taxon>Craniata</taxon>
        <taxon>Vertebrata</taxon>
        <taxon>Euteleostomi</taxon>
        <taxon>Actinopterygii</taxon>
        <taxon>Neopterygii</taxon>
        <taxon>Teleostei</taxon>
        <taxon>Neoteleostei</taxon>
        <taxon>Acanthomorphata</taxon>
        <taxon>Eupercaria</taxon>
        <taxon>Perciformes</taxon>
        <taxon>Notothenioidei</taxon>
        <taxon>Channichthyidae</taxon>
        <taxon>Chaenocephalus</taxon>
    </lineage>
</organism>
<sequence>MLLFVERTDGLSLHLNATSNFRVCWTAQAGQVRNAIRVRGHLLHGHRGILDAVPERSKTVPVPAAPLVHSHGPRRPRSPLPSRHSPASPSPAPEQQTQGITPGWCMYSITLLSL</sequence>
<reference evidence="1" key="1">
    <citation type="submission" date="2022-05" db="EMBL/GenBank/DDBJ databases">
        <title>Chromosome-level genome of Chaenocephalus aceratus.</title>
        <authorList>
            <person name="Park H."/>
        </authorList>
    </citation>
    <scope>NUCLEOTIDE SEQUENCE</scope>
    <source>
        <strain evidence="1">KU_202001</strain>
    </source>
</reference>
<protein>
    <submittedName>
        <fullName evidence="1">Uncharacterized protein</fullName>
    </submittedName>
</protein>
<comment type="caution">
    <text evidence="1">The sequence shown here is derived from an EMBL/GenBank/DDBJ whole genome shotgun (WGS) entry which is preliminary data.</text>
</comment>
<evidence type="ECO:0000313" key="1">
    <source>
        <dbReference type="EMBL" id="KAI4831415.1"/>
    </source>
</evidence>
<dbReference type="Proteomes" id="UP001057452">
    <property type="component" value="Chromosome 2"/>
</dbReference>
<name>A0ACB9XX11_CHAAC</name>
<keyword evidence="2" id="KW-1185">Reference proteome</keyword>